<keyword evidence="2" id="KW-1185">Reference proteome</keyword>
<organism evidence="1 2">
    <name type="scientific">Avena sativa</name>
    <name type="common">Oat</name>
    <dbReference type="NCBI Taxonomy" id="4498"/>
    <lineage>
        <taxon>Eukaryota</taxon>
        <taxon>Viridiplantae</taxon>
        <taxon>Streptophyta</taxon>
        <taxon>Embryophyta</taxon>
        <taxon>Tracheophyta</taxon>
        <taxon>Spermatophyta</taxon>
        <taxon>Magnoliopsida</taxon>
        <taxon>Liliopsida</taxon>
        <taxon>Poales</taxon>
        <taxon>Poaceae</taxon>
        <taxon>BOP clade</taxon>
        <taxon>Pooideae</taxon>
        <taxon>Poodae</taxon>
        <taxon>Poeae</taxon>
        <taxon>Poeae Chloroplast Group 1 (Aveneae type)</taxon>
        <taxon>Aveninae</taxon>
        <taxon>Avena</taxon>
    </lineage>
</organism>
<name>A0ACD6A4B9_AVESA</name>
<proteinExistence type="predicted"/>
<sequence length="857" mass="95747">MLSCSSRMQVLLDRLSLPSIRSSLFLVLCLEGISAHWTAVRQHDFAPNPRKFLILSRRSRTLAKSNSLFPLFPRSADGLRHPVVPTTISSDGSSGKPVMMVSSEGEGGGGLENPATAVCCGGGSGLGMPATVAGSGGGVDSENPATVARSRVGDSLVKPATVASGSDCSVKPATTVTGGGNSSKSVMAASSGGSSRRAMLHGIEIPEGMDPAISFLLTIRMDTYQVALDGSMRRCSEFDYPLIVESSMNFNEVQQAMCNKYPWGINDLVLIRYFDRDTNCYVDVKRDDDLALMFGKYQGTRSVVVQLFAYFKTLLRTVIDCDTVHVIPQTPTPVNVSDRQPPSPAGASQRNRRKVSSSNANDILNADCDGVLSDGVHSEDEDSEDEDSEDEDEKMYPDLARFDHNYIPAIYASTDDEEDQEDIDMGGFIDEEIEADVDRPIVEYDKNNPSMEEGTVFPSVIDCRNALATFAIVKEFDYITEKSDPTRLRAHCAFEGCRWRIHASFMKNSKLFQIKVNPYKHICPTALESEKLLAAKSRWVCDVVLEWVRKNPAIGVSTLIEKIQDKYKITVPYMRVSNGREKALDKLLGKWAESFHLLYTFKAEVERCSPGSVVDIDRHTVQYKVKGVTKEKECFRRVFVSFKACWQGFKDGRRPYLAVDATALNGRFKGQLVAACAVDAHNWLSPVAYGVLETESTESWTWWLERLHQVVGHPEGLVIHTDACKGLETAVESVFPGVEHRECMRHLATNFSKKFRGKIFDDNLWPASLTCNPRKHAYHLRQMYSKPKVQEYLEACHTKLWARSKFNEVCKVDYVNNNLAESFNSKLKKVKALQMVDMFDCLRQRSIFKFNLRRRIA</sequence>
<accession>A0ACD6A4B9</accession>
<evidence type="ECO:0000313" key="2">
    <source>
        <dbReference type="Proteomes" id="UP001732700"/>
    </source>
</evidence>
<reference evidence="1" key="1">
    <citation type="submission" date="2021-05" db="EMBL/GenBank/DDBJ databases">
        <authorList>
            <person name="Scholz U."/>
            <person name="Mascher M."/>
            <person name="Fiebig A."/>
        </authorList>
    </citation>
    <scope>NUCLEOTIDE SEQUENCE [LARGE SCALE GENOMIC DNA]</scope>
</reference>
<reference evidence="1" key="2">
    <citation type="submission" date="2025-09" db="UniProtKB">
        <authorList>
            <consortium name="EnsemblPlants"/>
        </authorList>
    </citation>
    <scope>IDENTIFICATION</scope>
</reference>
<dbReference type="EnsemblPlants" id="AVESA.00010b.r2.7CG0699400.1">
    <property type="protein sequence ID" value="AVESA.00010b.r2.7CG0699400.1.CDS"/>
    <property type="gene ID" value="AVESA.00010b.r2.7CG0699400"/>
</dbReference>
<evidence type="ECO:0000313" key="1">
    <source>
        <dbReference type="EnsemblPlants" id="AVESA.00010b.r2.7CG0699400.1.CDS"/>
    </source>
</evidence>
<dbReference type="Proteomes" id="UP001732700">
    <property type="component" value="Chromosome 7C"/>
</dbReference>
<protein>
    <submittedName>
        <fullName evidence="1">Uncharacterized protein</fullName>
    </submittedName>
</protein>